<dbReference type="InterPro" id="IPR000485">
    <property type="entry name" value="AsnC-type_HTH_dom"/>
</dbReference>
<dbReference type="PANTHER" id="PTHR30154">
    <property type="entry name" value="LEUCINE-RESPONSIVE REGULATORY PROTEIN"/>
    <property type="match status" value="1"/>
</dbReference>
<dbReference type="RefSeq" id="WP_183259929.1">
    <property type="nucleotide sequence ID" value="NZ_BAAAVZ010000008.1"/>
</dbReference>
<dbReference type="Pfam" id="PF13404">
    <property type="entry name" value="HTH_AsnC-type"/>
    <property type="match status" value="1"/>
</dbReference>
<dbReference type="InterPro" id="IPR019888">
    <property type="entry name" value="Tscrpt_reg_AsnC-like"/>
</dbReference>
<dbReference type="Pfam" id="PF01037">
    <property type="entry name" value="AsnC_trans_reg"/>
    <property type="match status" value="1"/>
</dbReference>
<dbReference type="PANTHER" id="PTHR30154:SF34">
    <property type="entry name" value="TRANSCRIPTIONAL REGULATOR AZLB"/>
    <property type="match status" value="1"/>
</dbReference>
<accession>A0ABR6KV24</accession>
<dbReference type="GO" id="GO:0003677">
    <property type="term" value="F:DNA binding"/>
    <property type="evidence" value="ECO:0007669"/>
    <property type="project" value="UniProtKB-KW"/>
</dbReference>
<keyword evidence="2 5" id="KW-0238">DNA-binding</keyword>
<dbReference type="Proteomes" id="UP000539538">
    <property type="component" value="Unassembled WGS sequence"/>
</dbReference>
<keyword evidence="1" id="KW-0805">Transcription regulation</keyword>
<comment type="caution">
    <text evidence="5">The sequence shown here is derived from an EMBL/GenBank/DDBJ whole genome shotgun (WGS) entry which is preliminary data.</text>
</comment>
<evidence type="ECO:0000259" key="4">
    <source>
        <dbReference type="PROSITE" id="PS50956"/>
    </source>
</evidence>
<protein>
    <submittedName>
        <fullName evidence="5">DNA-binding Lrp family transcriptional regulator</fullName>
    </submittedName>
</protein>
<dbReference type="PRINTS" id="PR00033">
    <property type="entry name" value="HTHASNC"/>
</dbReference>
<organism evidence="5 6">
    <name type="scientific">Aminobacter niigataensis</name>
    <dbReference type="NCBI Taxonomy" id="83265"/>
    <lineage>
        <taxon>Bacteria</taxon>
        <taxon>Pseudomonadati</taxon>
        <taxon>Pseudomonadota</taxon>
        <taxon>Alphaproteobacteria</taxon>
        <taxon>Hyphomicrobiales</taxon>
        <taxon>Phyllobacteriaceae</taxon>
        <taxon>Aminobacter</taxon>
    </lineage>
</organism>
<evidence type="ECO:0000313" key="6">
    <source>
        <dbReference type="Proteomes" id="UP000539538"/>
    </source>
</evidence>
<evidence type="ECO:0000313" key="5">
    <source>
        <dbReference type="EMBL" id="MBB4648383.1"/>
    </source>
</evidence>
<dbReference type="InterPro" id="IPR036390">
    <property type="entry name" value="WH_DNA-bd_sf"/>
</dbReference>
<dbReference type="SMART" id="SM00344">
    <property type="entry name" value="HTH_ASNC"/>
    <property type="match status" value="1"/>
</dbReference>
<gene>
    <name evidence="5" type="ORF">GGQ99_000105</name>
</gene>
<evidence type="ECO:0000256" key="2">
    <source>
        <dbReference type="ARBA" id="ARBA00023125"/>
    </source>
</evidence>
<evidence type="ECO:0000256" key="1">
    <source>
        <dbReference type="ARBA" id="ARBA00023015"/>
    </source>
</evidence>
<dbReference type="Gene3D" id="3.30.70.920">
    <property type="match status" value="1"/>
</dbReference>
<evidence type="ECO:0000256" key="3">
    <source>
        <dbReference type="ARBA" id="ARBA00023163"/>
    </source>
</evidence>
<name>A0ABR6KV24_9HYPH</name>
<proteinExistence type="predicted"/>
<dbReference type="SUPFAM" id="SSF46785">
    <property type="entry name" value="Winged helix' DNA-binding domain"/>
    <property type="match status" value="1"/>
</dbReference>
<reference evidence="5 6" key="1">
    <citation type="submission" date="2020-08" db="EMBL/GenBank/DDBJ databases">
        <title>Genomic Encyclopedia of Type Strains, Phase IV (KMG-IV): sequencing the most valuable type-strain genomes for metagenomic binning, comparative biology and taxonomic classification.</title>
        <authorList>
            <person name="Goeker M."/>
        </authorList>
    </citation>
    <scope>NUCLEOTIDE SEQUENCE [LARGE SCALE GENOMIC DNA]</scope>
    <source>
        <strain evidence="5 6">DSM 7050</strain>
    </source>
</reference>
<dbReference type="EMBL" id="JACHOT010000001">
    <property type="protein sequence ID" value="MBB4648383.1"/>
    <property type="molecule type" value="Genomic_DNA"/>
</dbReference>
<dbReference type="InterPro" id="IPR036388">
    <property type="entry name" value="WH-like_DNA-bd_sf"/>
</dbReference>
<dbReference type="CDD" id="cd00090">
    <property type="entry name" value="HTH_ARSR"/>
    <property type="match status" value="1"/>
</dbReference>
<dbReference type="Gene3D" id="1.10.10.10">
    <property type="entry name" value="Winged helix-like DNA-binding domain superfamily/Winged helix DNA-binding domain"/>
    <property type="match status" value="1"/>
</dbReference>
<dbReference type="InterPro" id="IPR011991">
    <property type="entry name" value="ArsR-like_HTH"/>
</dbReference>
<keyword evidence="6" id="KW-1185">Reference proteome</keyword>
<keyword evidence="3" id="KW-0804">Transcription</keyword>
<dbReference type="PROSITE" id="PS50956">
    <property type="entry name" value="HTH_ASNC_2"/>
    <property type="match status" value="1"/>
</dbReference>
<dbReference type="InterPro" id="IPR011008">
    <property type="entry name" value="Dimeric_a/b-barrel"/>
</dbReference>
<sequence length="159" mass="17486">MDRQAVPGLDEFDLKILAVLQRDNTTPQREIGEAISLSAPAVQRRIKRMEEGGVISANVAVIDPEKVGRPITVIVEIAVESERVDLLDAAKASFAAAPEVQQCYYVTGEADFVLVVTVASMAEYEALTRRLFFANPNIRRFRTLVAMDRVKAELTVPVG</sequence>
<dbReference type="InterPro" id="IPR019887">
    <property type="entry name" value="Tscrpt_reg_AsnC/Lrp_C"/>
</dbReference>
<feature type="domain" description="HTH asnC-type" evidence="4">
    <location>
        <begin position="9"/>
        <end position="70"/>
    </location>
</feature>
<dbReference type="SUPFAM" id="SSF54909">
    <property type="entry name" value="Dimeric alpha+beta barrel"/>
    <property type="match status" value="1"/>
</dbReference>